<evidence type="ECO:0000259" key="1">
    <source>
        <dbReference type="PROSITE" id="PS50879"/>
    </source>
</evidence>
<dbReference type="Gene3D" id="3.30.420.10">
    <property type="entry name" value="Ribonuclease H-like superfamily/Ribonuclease H"/>
    <property type="match status" value="1"/>
</dbReference>
<dbReference type="AlphaFoldDB" id="A0A7J6VER3"/>
<dbReference type="GO" id="GO:0003676">
    <property type="term" value="F:nucleic acid binding"/>
    <property type="evidence" value="ECO:0007669"/>
    <property type="project" value="InterPro"/>
</dbReference>
<reference evidence="2 3" key="1">
    <citation type="submission" date="2020-06" db="EMBL/GenBank/DDBJ databases">
        <title>Transcriptomic and genomic resources for Thalictrum thalictroides and T. hernandezii: Facilitating candidate gene discovery in an emerging model plant lineage.</title>
        <authorList>
            <person name="Arias T."/>
            <person name="Riano-Pachon D.M."/>
            <person name="Di Stilio V.S."/>
        </authorList>
    </citation>
    <scope>NUCLEOTIDE SEQUENCE [LARGE SCALE GENOMIC DNA]</scope>
    <source>
        <strain evidence="3">cv. WT478/WT964</strain>
        <tissue evidence="2">Leaves</tissue>
    </source>
</reference>
<dbReference type="CDD" id="cd06222">
    <property type="entry name" value="RNase_H_like"/>
    <property type="match status" value="1"/>
</dbReference>
<gene>
    <name evidence="2" type="ORF">FRX31_027167</name>
</gene>
<sequence>MADIQLQRAYIEHMRRKSNELWWTKHVWNKNIHPRLSGMAWKLFYGKFDFTDLQQAIRKIGKVKPLTRDLWHAGIIDTIVEIWKRKNAIVFNDQSFKMNKVKNMIKRWIRTTGALSRNTMSLHGTEFNILNTFQIPLKLPRSPSIKACKWFLPSQPFIKMNTDGASKGNPGPAGLGAIYRDDKGHTLGGIAPGLEEMNSFMAEYWAIVVGAEWVEVYVTLMSWG</sequence>
<evidence type="ECO:0000313" key="3">
    <source>
        <dbReference type="Proteomes" id="UP000554482"/>
    </source>
</evidence>
<dbReference type="SUPFAM" id="SSF53098">
    <property type="entry name" value="Ribonuclease H-like"/>
    <property type="match status" value="1"/>
</dbReference>
<feature type="domain" description="RNase H type-1" evidence="1">
    <location>
        <begin position="154"/>
        <end position="224"/>
    </location>
</feature>
<dbReference type="PANTHER" id="PTHR47723:SF19">
    <property type="entry name" value="POLYNUCLEOTIDYL TRANSFERASE, RIBONUCLEASE H-LIKE SUPERFAMILY PROTEIN"/>
    <property type="match status" value="1"/>
</dbReference>
<dbReference type="InterPro" id="IPR053151">
    <property type="entry name" value="RNase_H-like"/>
</dbReference>
<dbReference type="GO" id="GO:0004523">
    <property type="term" value="F:RNA-DNA hybrid ribonuclease activity"/>
    <property type="evidence" value="ECO:0007669"/>
    <property type="project" value="InterPro"/>
</dbReference>
<name>A0A7J6VER3_THATH</name>
<dbReference type="Proteomes" id="UP000554482">
    <property type="component" value="Unassembled WGS sequence"/>
</dbReference>
<comment type="caution">
    <text evidence="2">The sequence shown here is derived from an EMBL/GenBank/DDBJ whole genome shotgun (WGS) entry which is preliminary data.</text>
</comment>
<dbReference type="InterPro" id="IPR012337">
    <property type="entry name" value="RNaseH-like_sf"/>
</dbReference>
<protein>
    <recommendedName>
        <fullName evidence="1">RNase H type-1 domain-containing protein</fullName>
    </recommendedName>
</protein>
<dbReference type="PANTHER" id="PTHR47723">
    <property type="entry name" value="OS05G0353850 PROTEIN"/>
    <property type="match status" value="1"/>
</dbReference>
<dbReference type="OrthoDB" id="1226698at2759"/>
<accession>A0A7J6VER3</accession>
<dbReference type="InterPro" id="IPR044730">
    <property type="entry name" value="RNase_H-like_dom_plant"/>
</dbReference>
<dbReference type="PROSITE" id="PS50879">
    <property type="entry name" value="RNASE_H_1"/>
    <property type="match status" value="1"/>
</dbReference>
<dbReference type="InterPro" id="IPR036397">
    <property type="entry name" value="RNaseH_sf"/>
</dbReference>
<dbReference type="Pfam" id="PF13456">
    <property type="entry name" value="RVT_3"/>
    <property type="match status" value="1"/>
</dbReference>
<dbReference type="EMBL" id="JABWDY010033735">
    <property type="protein sequence ID" value="KAF5183247.1"/>
    <property type="molecule type" value="Genomic_DNA"/>
</dbReference>
<dbReference type="InterPro" id="IPR002156">
    <property type="entry name" value="RNaseH_domain"/>
</dbReference>
<keyword evidence="3" id="KW-1185">Reference proteome</keyword>
<proteinExistence type="predicted"/>
<evidence type="ECO:0000313" key="2">
    <source>
        <dbReference type="EMBL" id="KAF5183247.1"/>
    </source>
</evidence>
<organism evidence="2 3">
    <name type="scientific">Thalictrum thalictroides</name>
    <name type="common">Rue-anemone</name>
    <name type="synonym">Anemone thalictroides</name>
    <dbReference type="NCBI Taxonomy" id="46969"/>
    <lineage>
        <taxon>Eukaryota</taxon>
        <taxon>Viridiplantae</taxon>
        <taxon>Streptophyta</taxon>
        <taxon>Embryophyta</taxon>
        <taxon>Tracheophyta</taxon>
        <taxon>Spermatophyta</taxon>
        <taxon>Magnoliopsida</taxon>
        <taxon>Ranunculales</taxon>
        <taxon>Ranunculaceae</taxon>
        <taxon>Thalictroideae</taxon>
        <taxon>Thalictrum</taxon>
    </lineage>
</organism>